<evidence type="ECO:0000313" key="2">
    <source>
        <dbReference type="EMBL" id="MCP2260498.1"/>
    </source>
</evidence>
<feature type="transmembrane region" description="Helical" evidence="1">
    <location>
        <begin position="92"/>
        <end position="114"/>
    </location>
</feature>
<comment type="caution">
    <text evidence="2">The sequence shown here is derived from an EMBL/GenBank/DDBJ whole genome shotgun (WGS) entry which is preliminary data.</text>
</comment>
<keyword evidence="3" id="KW-1185">Reference proteome</keyword>
<evidence type="ECO:0008006" key="4">
    <source>
        <dbReference type="Google" id="ProtNLM"/>
    </source>
</evidence>
<dbReference type="EMBL" id="JAMTCP010000027">
    <property type="protein sequence ID" value="MCP2260498.1"/>
    <property type="molecule type" value="Genomic_DNA"/>
</dbReference>
<keyword evidence="1" id="KW-0472">Membrane</keyword>
<reference evidence="2 3" key="1">
    <citation type="submission" date="2022-06" db="EMBL/GenBank/DDBJ databases">
        <title>Genomic Encyclopedia of Archaeal and Bacterial Type Strains, Phase II (KMG-II): from individual species to whole genera.</title>
        <authorList>
            <person name="Goeker M."/>
        </authorList>
    </citation>
    <scope>NUCLEOTIDE SEQUENCE [LARGE SCALE GENOMIC DNA]</scope>
    <source>
        <strain evidence="2 3">DSM 40477</strain>
    </source>
</reference>
<proteinExistence type="predicted"/>
<organism evidence="2 3">
    <name type="scientific">Streptoalloteichus tenebrarius (strain ATCC 17920 / DSM 40477 / JCM 4838 / CBS 697.72 / NBRC 16177 / NCIMB 11028 / NRRL B-12390 / A12253. 1 / ISP 5477)</name>
    <name type="common">Streptomyces tenebrarius</name>
    <dbReference type="NCBI Taxonomy" id="1933"/>
    <lineage>
        <taxon>Bacteria</taxon>
        <taxon>Bacillati</taxon>
        <taxon>Actinomycetota</taxon>
        <taxon>Actinomycetes</taxon>
        <taxon>Pseudonocardiales</taxon>
        <taxon>Pseudonocardiaceae</taxon>
        <taxon>Streptoalloteichus</taxon>
    </lineage>
</organism>
<sequence>MEFVRNLLVFLHLLGMAALVAAFLLQRRTAPGGPLNKAWLHGSLLQLLTGIALVGVAEAAHREVNHVKIGVKLVVLLVIAGFAAAMSSKKTIPAWLTPTMAALVVVNTGVAVFWH</sequence>
<keyword evidence="1" id="KW-0812">Transmembrane</keyword>
<dbReference type="RefSeq" id="WP_253671342.1">
    <property type="nucleotide sequence ID" value="NZ_JAMTCP010000027.1"/>
</dbReference>
<evidence type="ECO:0000313" key="3">
    <source>
        <dbReference type="Proteomes" id="UP001205311"/>
    </source>
</evidence>
<protein>
    <recommendedName>
        <fullName evidence="4">Integral membrane protein</fullName>
    </recommendedName>
</protein>
<name>A0ABT1HYB6_STRSD</name>
<feature type="transmembrane region" description="Helical" evidence="1">
    <location>
        <begin position="38"/>
        <end position="57"/>
    </location>
</feature>
<gene>
    <name evidence="2" type="ORF">LX15_004216</name>
</gene>
<dbReference type="Proteomes" id="UP001205311">
    <property type="component" value="Unassembled WGS sequence"/>
</dbReference>
<feature type="transmembrane region" description="Helical" evidence="1">
    <location>
        <begin position="69"/>
        <end position="86"/>
    </location>
</feature>
<evidence type="ECO:0000256" key="1">
    <source>
        <dbReference type="SAM" id="Phobius"/>
    </source>
</evidence>
<keyword evidence="1" id="KW-1133">Transmembrane helix</keyword>
<accession>A0ABT1HYB6</accession>